<feature type="DNA-binding region" description="OmpR/PhoB-type" evidence="2">
    <location>
        <begin position="1"/>
        <end position="94"/>
    </location>
</feature>
<gene>
    <name evidence="4" type="ORF">WM40_14125</name>
</gene>
<dbReference type="InterPro" id="IPR016032">
    <property type="entry name" value="Sig_transdc_resp-reg_C-effctor"/>
</dbReference>
<sequence>MVDLGRFQVDLAMRVLRRDHEVVPLGSRAFEILAILAESVGELVTKNQLMEAVWPNTVVEENNLQVHLTAVRKALGEERDLIVTIPGRGYQLRVLPQKQAAPALKVSARRRRLLPARSQLVGRTASTQDLRVLLKQHDVITLTGAGGIGKTSLAIEVVHETIADFHGDLYFVELASAQTRESMLATMIEDCGLGVDSPAPSLSEVAAALGVQRCLLLLDNAEHIADHVAEFVEAVIAENRQLHIIVTSREPLRISRECVYRVEALSVPSSTCIDADVFASDAVALFLMRSNLVANNFEHSRSSLHAIGEICRRLDGIPLAIELAAARAATLGIDGICQRLDNRLAVLTGGFRTALPRHQTLRATFDWSFDLLDPPSRRLFRRLAVFSGMFSLEAICHVTCDADLSINQVIDGIAELVNKSMMVMVMEVDSAVAQYRLPESTRAYAAEKLDAEGETQRIATSNAHYQLSRLHPLTEHLADVHSELQHALDDTRHAVDWAFSATGDPRLGIKLTANLVFILIRQCRLDECARRASLAVNAIDPLPPGTVDCIDEIRIRSALASVMPNLDGPISRASELWHRVLALSKECGSDEFEARAYWGLWNTAMSSGHVYEALNWSSRFHAFAGCRGTSWQCTLAQQLAATSQHCLGKHAEARDTLNATLEIFASYPKQVIDIQGFAVAPLAITYSGLARILWLEGDSTGAMAYADKAVDVIDPATMEPWLTHVLAVVAAPLALLSGDYQRCRRYLSIMRSQTTLHRFTIWHDYGECLAGYLAIIEGDKAGGLATLEASLAALAAAGFRRLTTPLIVACAEAQIAAGRIVEAKAALTDILHFDEENGALFFLPEVWRALGLAAYAEAREMPNQHDNESRRDKLAHAEACYRQSLKMASEQGATMWEVRTTIAQAQFWMKQNRAAEAKSALAGLATRISPDCNARDVRVLFSLLNAVETLTA</sequence>
<keyword evidence="1 2" id="KW-0238">DNA-binding</keyword>
<dbReference type="SMART" id="SM00862">
    <property type="entry name" value="Trans_reg_C"/>
    <property type="match status" value="1"/>
</dbReference>
<evidence type="ECO:0000259" key="3">
    <source>
        <dbReference type="PROSITE" id="PS51755"/>
    </source>
</evidence>
<protein>
    <recommendedName>
        <fullName evidence="3">OmpR/PhoB-type domain-containing protein</fullName>
    </recommendedName>
</protein>
<dbReference type="Pfam" id="PF00931">
    <property type="entry name" value="NB-ARC"/>
    <property type="match status" value="1"/>
</dbReference>
<dbReference type="InterPro" id="IPR027417">
    <property type="entry name" value="P-loop_NTPase"/>
</dbReference>
<dbReference type="CDD" id="cd00383">
    <property type="entry name" value="trans_reg_C"/>
    <property type="match status" value="1"/>
</dbReference>
<dbReference type="SUPFAM" id="SSF52540">
    <property type="entry name" value="P-loop containing nucleoside triphosphate hydrolases"/>
    <property type="match status" value="1"/>
</dbReference>
<dbReference type="PRINTS" id="PR00364">
    <property type="entry name" value="DISEASERSIST"/>
</dbReference>
<name>A0A0F5JZ60_9BURK</name>
<dbReference type="InterPro" id="IPR011990">
    <property type="entry name" value="TPR-like_helical_dom_sf"/>
</dbReference>
<dbReference type="PANTHER" id="PTHR47691:SF3">
    <property type="entry name" value="HTH-TYPE TRANSCRIPTIONAL REGULATOR RV0890C-RELATED"/>
    <property type="match status" value="1"/>
</dbReference>
<dbReference type="PROSITE" id="PS51755">
    <property type="entry name" value="OMPR_PHOB"/>
    <property type="match status" value="1"/>
</dbReference>
<dbReference type="SUPFAM" id="SSF48452">
    <property type="entry name" value="TPR-like"/>
    <property type="match status" value="1"/>
</dbReference>
<dbReference type="GO" id="GO:0043531">
    <property type="term" value="F:ADP binding"/>
    <property type="evidence" value="ECO:0007669"/>
    <property type="project" value="InterPro"/>
</dbReference>
<feature type="domain" description="OmpR/PhoB-type" evidence="3">
    <location>
        <begin position="1"/>
        <end position="94"/>
    </location>
</feature>
<evidence type="ECO:0000256" key="2">
    <source>
        <dbReference type="PROSITE-ProRule" id="PRU01091"/>
    </source>
</evidence>
<dbReference type="InterPro" id="IPR001867">
    <property type="entry name" value="OmpR/PhoB-type_DNA-bd"/>
</dbReference>
<keyword evidence="5" id="KW-1185">Reference proteome</keyword>
<dbReference type="SUPFAM" id="SSF46894">
    <property type="entry name" value="C-terminal effector domain of the bipartite response regulators"/>
    <property type="match status" value="1"/>
</dbReference>
<dbReference type="Gene3D" id="1.10.10.10">
    <property type="entry name" value="Winged helix-like DNA-binding domain superfamily/Winged helix DNA-binding domain"/>
    <property type="match status" value="1"/>
</dbReference>
<dbReference type="OrthoDB" id="9811542at2"/>
<dbReference type="PANTHER" id="PTHR47691">
    <property type="entry name" value="REGULATOR-RELATED"/>
    <property type="match status" value="1"/>
</dbReference>
<evidence type="ECO:0000313" key="5">
    <source>
        <dbReference type="Proteomes" id="UP000033618"/>
    </source>
</evidence>
<dbReference type="Proteomes" id="UP000033618">
    <property type="component" value="Unassembled WGS sequence"/>
</dbReference>
<dbReference type="InterPro" id="IPR036388">
    <property type="entry name" value="WH-like_DNA-bd_sf"/>
</dbReference>
<dbReference type="AlphaFoldDB" id="A0A0F5JZ60"/>
<dbReference type="STRING" id="28092.WM40_14125"/>
<dbReference type="Pfam" id="PF25872">
    <property type="entry name" value="HTH_77"/>
    <property type="match status" value="1"/>
</dbReference>
<accession>A0A0F5JZ60</accession>
<dbReference type="GO" id="GO:0003677">
    <property type="term" value="F:DNA binding"/>
    <property type="evidence" value="ECO:0007669"/>
    <property type="project" value="UniProtKB-UniRule"/>
</dbReference>
<dbReference type="PATRIC" id="fig|28092.6.peg.3339"/>
<dbReference type="RefSeq" id="WP_046153162.1">
    <property type="nucleotide sequence ID" value="NZ_CADFGU010000010.1"/>
</dbReference>
<dbReference type="GO" id="GO:0006355">
    <property type="term" value="P:regulation of DNA-templated transcription"/>
    <property type="evidence" value="ECO:0007669"/>
    <property type="project" value="InterPro"/>
</dbReference>
<evidence type="ECO:0000256" key="1">
    <source>
        <dbReference type="ARBA" id="ARBA00023125"/>
    </source>
</evidence>
<dbReference type="EMBL" id="LAQU01000014">
    <property type="protein sequence ID" value="KKB62909.1"/>
    <property type="molecule type" value="Genomic_DNA"/>
</dbReference>
<dbReference type="Pfam" id="PF00486">
    <property type="entry name" value="Trans_reg_C"/>
    <property type="match status" value="1"/>
</dbReference>
<dbReference type="Gene3D" id="3.40.50.300">
    <property type="entry name" value="P-loop containing nucleotide triphosphate hydrolases"/>
    <property type="match status" value="1"/>
</dbReference>
<dbReference type="InterPro" id="IPR002182">
    <property type="entry name" value="NB-ARC"/>
</dbReference>
<dbReference type="InterPro" id="IPR058852">
    <property type="entry name" value="HTH_77"/>
</dbReference>
<reference evidence="4 5" key="1">
    <citation type="submission" date="2015-03" db="EMBL/GenBank/DDBJ databases">
        <title>Draft Genome Sequence of Burkholderia andropogonis type strain ICMP2807, isolated from Sorghum bicolor.</title>
        <authorList>
            <person name="Lopes-Santos L."/>
            <person name="Castro D.B."/>
            <person name="Ottoboni L.M."/>
            <person name="Park D."/>
            <person name="Weirc B.S."/>
            <person name="Destefano S.A."/>
        </authorList>
    </citation>
    <scope>NUCLEOTIDE SEQUENCE [LARGE SCALE GENOMIC DNA]</scope>
    <source>
        <strain evidence="4 5">ICMP2807</strain>
    </source>
</reference>
<dbReference type="Gene3D" id="1.25.40.10">
    <property type="entry name" value="Tetratricopeptide repeat domain"/>
    <property type="match status" value="1"/>
</dbReference>
<evidence type="ECO:0000313" key="4">
    <source>
        <dbReference type="EMBL" id="KKB62909.1"/>
    </source>
</evidence>
<dbReference type="GO" id="GO:0000160">
    <property type="term" value="P:phosphorelay signal transduction system"/>
    <property type="evidence" value="ECO:0007669"/>
    <property type="project" value="InterPro"/>
</dbReference>
<organism evidence="4 5">
    <name type="scientific">Robbsia andropogonis</name>
    <dbReference type="NCBI Taxonomy" id="28092"/>
    <lineage>
        <taxon>Bacteria</taxon>
        <taxon>Pseudomonadati</taxon>
        <taxon>Pseudomonadota</taxon>
        <taxon>Betaproteobacteria</taxon>
        <taxon>Burkholderiales</taxon>
        <taxon>Burkholderiaceae</taxon>
        <taxon>Robbsia</taxon>
    </lineage>
</organism>
<comment type="caution">
    <text evidence="4">The sequence shown here is derived from an EMBL/GenBank/DDBJ whole genome shotgun (WGS) entry which is preliminary data.</text>
</comment>
<proteinExistence type="predicted"/>